<dbReference type="InterPro" id="IPR015500">
    <property type="entry name" value="Peptidase_S8_subtilisin-rel"/>
</dbReference>
<feature type="compositionally biased region" description="Basic residues" evidence="6">
    <location>
        <begin position="191"/>
        <end position="207"/>
    </location>
</feature>
<evidence type="ECO:0000256" key="2">
    <source>
        <dbReference type="ARBA" id="ARBA00022670"/>
    </source>
</evidence>
<feature type="chain" id="PRO_5034873358" evidence="7">
    <location>
        <begin position="20"/>
        <end position="541"/>
    </location>
</feature>
<keyword evidence="3 5" id="KW-0378">Hydrolase</keyword>
<keyword evidence="2 5" id="KW-0645">Protease</keyword>
<dbReference type="PROSITE" id="PS00136">
    <property type="entry name" value="SUBTILASE_ASP"/>
    <property type="match status" value="1"/>
</dbReference>
<dbReference type="Gene3D" id="3.40.50.200">
    <property type="entry name" value="Peptidase S8/S53 domain"/>
    <property type="match status" value="1"/>
</dbReference>
<dbReference type="SUPFAM" id="SSF52743">
    <property type="entry name" value="Subtilisin-like"/>
    <property type="match status" value="1"/>
</dbReference>
<dbReference type="GO" id="GO:0006508">
    <property type="term" value="P:proteolysis"/>
    <property type="evidence" value="ECO:0007669"/>
    <property type="project" value="UniProtKB-KW"/>
</dbReference>
<dbReference type="InterPro" id="IPR050131">
    <property type="entry name" value="Peptidase_S8_subtilisin-like"/>
</dbReference>
<name>A0A8H7BSW8_9FUNG</name>
<dbReference type="PRINTS" id="PR00723">
    <property type="entry name" value="SUBTILISIN"/>
</dbReference>
<comment type="similarity">
    <text evidence="1 5">Belongs to the peptidase S8 family.</text>
</comment>
<evidence type="ECO:0000313" key="10">
    <source>
        <dbReference type="Proteomes" id="UP000605846"/>
    </source>
</evidence>
<dbReference type="Proteomes" id="UP000605846">
    <property type="component" value="Unassembled WGS sequence"/>
</dbReference>
<dbReference type="InterPro" id="IPR036852">
    <property type="entry name" value="Peptidase_S8/S53_dom_sf"/>
</dbReference>
<feature type="active site" description="Charge relay system" evidence="5">
    <location>
        <position position="271"/>
    </location>
</feature>
<feature type="region of interest" description="Disordered" evidence="6">
    <location>
        <begin position="180"/>
        <end position="227"/>
    </location>
</feature>
<reference evidence="9" key="1">
    <citation type="submission" date="2020-01" db="EMBL/GenBank/DDBJ databases">
        <title>Genome Sequencing of Three Apophysomyces-Like Fungal Strains Confirms a Novel Fungal Genus in the Mucoromycota with divergent Burkholderia-like Endosymbiotic Bacteria.</title>
        <authorList>
            <person name="Stajich J.E."/>
            <person name="Macias A.M."/>
            <person name="Carter-House D."/>
            <person name="Lovett B."/>
            <person name="Kasson L.R."/>
            <person name="Berry K."/>
            <person name="Grigoriev I."/>
            <person name="Chang Y."/>
            <person name="Spatafora J."/>
            <person name="Kasson M.T."/>
        </authorList>
    </citation>
    <scope>NUCLEOTIDE SEQUENCE</scope>
    <source>
        <strain evidence="9">NRRL A-21654</strain>
    </source>
</reference>
<evidence type="ECO:0000313" key="9">
    <source>
        <dbReference type="EMBL" id="KAF7726134.1"/>
    </source>
</evidence>
<keyword evidence="4 5" id="KW-0720">Serine protease</keyword>
<dbReference type="InterPro" id="IPR000209">
    <property type="entry name" value="Peptidase_S8/S53_dom"/>
</dbReference>
<dbReference type="PROSITE" id="PS51892">
    <property type="entry name" value="SUBTILASE"/>
    <property type="match status" value="1"/>
</dbReference>
<accession>A0A8H7BSW8</accession>
<feature type="signal peptide" evidence="7">
    <location>
        <begin position="1"/>
        <end position="19"/>
    </location>
</feature>
<dbReference type="AlphaFoldDB" id="A0A8H7BSW8"/>
<dbReference type="OrthoDB" id="206201at2759"/>
<dbReference type="InterPro" id="IPR034193">
    <property type="entry name" value="PCSK9_ProteinaseK-like"/>
</dbReference>
<dbReference type="GO" id="GO:0005615">
    <property type="term" value="C:extracellular space"/>
    <property type="evidence" value="ECO:0007669"/>
    <property type="project" value="TreeGrafter"/>
</dbReference>
<dbReference type="GO" id="GO:0004252">
    <property type="term" value="F:serine-type endopeptidase activity"/>
    <property type="evidence" value="ECO:0007669"/>
    <property type="project" value="UniProtKB-UniRule"/>
</dbReference>
<evidence type="ECO:0000256" key="4">
    <source>
        <dbReference type="ARBA" id="ARBA00022825"/>
    </source>
</evidence>
<dbReference type="PANTHER" id="PTHR43806">
    <property type="entry name" value="PEPTIDASE S8"/>
    <property type="match status" value="1"/>
</dbReference>
<protein>
    <submittedName>
        <fullName evidence="9">Serine protease</fullName>
    </submittedName>
</protein>
<feature type="active site" description="Charge relay system" evidence="5">
    <location>
        <position position="482"/>
    </location>
</feature>
<dbReference type="PANTHER" id="PTHR43806:SF11">
    <property type="entry name" value="CEREVISIN-RELATED"/>
    <property type="match status" value="1"/>
</dbReference>
<evidence type="ECO:0000259" key="8">
    <source>
        <dbReference type="Pfam" id="PF00082"/>
    </source>
</evidence>
<dbReference type="InterPro" id="IPR023827">
    <property type="entry name" value="Peptidase_S8_Asp-AS"/>
</dbReference>
<proteinExistence type="inferred from homology"/>
<evidence type="ECO:0000256" key="7">
    <source>
        <dbReference type="SAM" id="SignalP"/>
    </source>
</evidence>
<dbReference type="CDD" id="cd04077">
    <property type="entry name" value="Peptidases_S8_PCSK9_ProteinaseK_like"/>
    <property type="match status" value="1"/>
</dbReference>
<feature type="active site" description="Charge relay system" evidence="5">
    <location>
        <position position="303"/>
    </location>
</feature>
<dbReference type="FunFam" id="3.40.50.200:FF:000016">
    <property type="entry name" value="Proprotein convertase subtilisin/kexin type 9"/>
    <property type="match status" value="1"/>
</dbReference>
<feature type="compositionally biased region" description="Low complexity" evidence="6">
    <location>
        <begin position="208"/>
        <end position="226"/>
    </location>
</feature>
<keyword evidence="10" id="KW-1185">Reference proteome</keyword>
<gene>
    <name evidence="9" type="primary">SUB8_7</name>
    <name evidence="9" type="ORF">EC973_009026</name>
</gene>
<dbReference type="PROSITE" id="PS00137">
    <property type="entry name" value="SUBTILASE_HIS"/>
    <property type="match status" value="1"/>
</dbReference>
<evidence type="ECO:0000256" key="3">
    <source>
        <dbReference type="ARBA" id="ARBA00022801"/>
    </source>
</evidence>
<sequence>MTLKPFLLLCLFFLATVSATYNVDNNYIVQLKQTACIKDFIPKLVDGAADFIESLLGDAVQILEERPSRHVKRCNLKKHNHVDVMDTYNIGDTFKALSVNIENHSLVKHLVGLFDEVVSIVPDDKIQFNLGHPGDMEKRYYIRHVRIHNSSNTEPENGNIERKKKITSLHQLEHDRNCPNYKKPVVTSFGSKKKSETKKKIASKKGKSTTTKTKAAKATSTPSSKGVSYIKQKNAQWNLVRISERKPDYSKPYIYNSRAGSSSGVRVYVVDDGINIKHEDLQGRAEWGFSALGDDADKNGGGHGTHVAGIIAGKTYGVAKKANVVSVQVLDESGMGTVSMLLGGIQWATKDAAKYKKRALINMSLGVSDTNRASATLDKAVTAAVKAGIPVIVASGNDQVYVFGLFTYPSGTWKTNLIPSDACTVVPARNPNVWTVSATDKSDVIDVDSNYGKCVQILAPGVDVKSIFVGSPNATHVLSGSSQAAPHVSGVAALLIPDLKDPSPKNVYKALDQYATKNVAKKIQNKTPNKILFNGQTASNK</sequence>
<feature type="domain" description="Peptidase S8/S53" evidence="8">
    <location>
        <begin position="263"/>
        <end position="518"/>
    </location>
</feature>
<keyword evidence="7" id="KW-0732">Signal</keyword>
<dbReference type="Pfam" id="PF00082">
    <property type="entry name" value="Peptidase_S8"/>
    <property type="match status" value="1"/>
</dbReference>
<organism evidence="9 10">
    <name type="scientific">Apophysomyces ossiformis</name>
    <dbReference type="NCBI Taxonomy" id="679940"/>
    <lineage>
        <taxon>Eukaryota</taxon>
        <taxon>Fungi</taxon>
        <taxon>Fungi incertae sedis</taxon>
        <taxon>Mucoromycota</taxon>
        <taxon>Mucoromycotina</taxon>
        <taxon>Mucoromycetes</taxon>
        <taxon>Mucorales</taxon>
        <taxon>Mucorineae</taxon>
        <taxon>Mucoraceae</taxon>
        <taxon>Apophysomyces</taxon>
    </lineage>
</organism>
<comment type="caution">
    <text evidence="9">The sequence shown here is derived from an EMBL/GenBank/DDBJ whole genome shotgun (WGS) entry which is preliminary data.</text>
</comment>
<dbReference type="InterPro" id="IPR022398">
    <property type="entry name" value="Peptidase_S8_His-AS"/>
</dbReference>
<evidence type="ECO:0000256" key="6">
    <source>
        <dbReference type="SAM" id="MobiDB-lite"/>
    </source>
</evidence>
<dbReference type="EMBL" id="JABAYA010000083">
    <property type="protein sequence ID" value="KAF7726134.1"/>
    <property type="molecule type" value="Genomic_DNA"/>
</dbReference>
<evidence type="ECO:0000256" key="5">
    <source>
        <dbReference type="PROSITE-ProRule" id="PRU01240"/>
    </source>
</evidence>
<evidence type="ECO:0000256" key="1">
    <source>
        <dbReference type="ARBA" id="ARBA00011073"/>
    </source>
</evidence>